<proteinExistence type="predicted"/>
<dbReference type="AlphaFoldDB" id="A0AAW0DWG9"/>
<accession>A0AAW0DWG9</accession>
<evidence type="ECO:0000313" key="2">
    <source>
        <dbReference type="Proteomes" id="UP001362999"/>
    </source>
</evidence>
<sequence length="510" mass="57865">MSLLSASTEILRDVLLYAIGPIGPPQEWFNLVLCCKTFYRQLDTPVMHALLFAKKFHVPLDVQHLLPAHAKTEMKRRFLALKLFRRGELCFKDHASFTDALWVAYVMLRAAEPRQTNVDQLLWAGLPPLLLLFLKQRLNDGAEKNHGWPLVNDTNSLAIALMWLLSSESSVRAESPAIRDAVMERIRPYVLAAFRYPLASLQGECFGSNSPLDLTISRTIHEGYSMPSPPQSREVAYFGSRRVDVPSAPIYSILCYFTRLDILTPMFPVHLSSRAQTAPRTGPRREDVEHFINDCRTRFEPWDLVTKNPRSDESYLLGSLTGRWQGSSIVPCLNSYRHWLNDAEAPETMDTFCRQPLYITLQEYVSYAEAPVVSDHKVGRGKQVDACQLPSTWVEKEDGIEIQDEYSKRRRFYRKAGGKSSRQETVDDIIIAGQTDDPYASAWGAFKLVGRVRLTDGLIVLKRESVAGLGTTVFRGYMSSPQNFVGRYRALPKGYEVAEWEAAFSLCKVN</sequence>
<gene>
    <name evidence="1" type="ORF">R3P38DRAFT_1358485</name>
</gene>
<dbReference type="Proteomes" id="UP001362999">
    <property type="component" value="Unassembled WGS sequence"/>
</dbReference>
<reference evidence="1 2" key="1">
    <citation type="journal article" date="2024" name="J Genomics">
        <title>Draft genome sequencing and assembly of Favolaschia claudopus CIRM-BRFM 2984 isolated from oak limbs.</title>
        <authorList>
            <person name="Navarro D."/>
            <person name="Drula E."/>
            <person name="Chaduli D."/>
            <person name="Cazenave R."/>
            <person name="Ahrendt S."/>
            <person name="Wang J."/>
            <person name="Lipzen A."/>
            <person name="Daum C."/>
            <person name="Barry K."/>
            <person name="Grigoriev I.V."/>
            <person name="Favel A."/>
            <person name="Rosso M.N."/>
            <person name="Martin F."/>
        </authorList>
    </citation>
    <scope>NUCLEOTIDE SEQUENCE [LARGE SCALE GENOMIC DNA]</scope>
    <source>
        <strain evidence="1 2">CIRM-BRFM 2984</strain>
    </source>
</reference>
<keyword evidence="2" id="KW-1185">Reference proteome</keyword>
<evidence type="ECO:0000313" key="1">
    <source>
        <dbReference type="EMBL" id="KAK7055507.1"/>
    </source>
</evidence>
<organism evidence="1 2">
    <name type="scientific">Favolaschia claudopus</name>
    <dbReference type="NCBI Taxonomy" id="2862362"/>
    <lineage>
        <taxon>Eukaryota</taxon>
        <taxon>Fungi</taxon>
        <taxon>Dikarya</taxon>
        <taxon>Basidiomycota</taxon>
        <taxon>Agaricomycotina</taxon>
        <taxon>Agaricomycetes</taxon>
        <taxon>Agaricomycetidae</taxon>
        <taxon>Agaricales</taxon>
        <taxon>Marasmiineae</taxon>
        <taxon>Mycenaceae</taxon>
        <taxon>Favolaschia</taxon>
    </lineage>
</organism>
<evidence type="ECO:0008006" key="3">
    <source>
        <dbReference type="Google" id="ProtNLM"/>
    </source>
</evidence>
<dbReference type="EMBL" id="JAWWNJ010000005">
    <property type="protein sequence ID" value="KAK7055507.1"/>
    <property type="molecule type" value="Genomic_DNA"/>
</dbReference>
<name>A0AAW0DWG9_9AGAR</name>
<protein>
    <recommendedName>
        <fullName evidence="3">F-box domain-containing protein</fullName>
    </recommendedName>
</protein>
<comment type="caution">
    <text evidence="1">The sequence shown here is derived from an EMBL/GenBank/DDBJ whole genome shotgun (WGS) entry which is preliminary data.</text>
</comment>